<feature type="region of interest" description="Disordered" evidence="1">
    <location>
        <begin position="105"/>
        <end position="129"/>
    </location>
</feature>
<keyword evidence="3" id="KW-1185">Reference proteome</keyword>
<dbReference type="AlphaFoldDB" id="A0A194XTK2"/>
<feature type="compositionally biased region" description="Gly residues" evidence="1">
    <location>
        <begin position="107"/>
        <end position="116"/>
    </location>
</feature>
<dbReference type="KEGG" id="psco:LY89DRAFT_713851"/>
<reference evidence="2 3" key="1">
    <citation type="submission" date="2015-10" db="EMBL/GenBank/DDBJ databases">
        <title>Full genome of DAOMC 229536 Phialocephala scopiformis, a fungal endophyte of spruce producing the potent anti-insectan compound rugulosin.</title>
        <authorList>
            <consortium name="DOE Joint Genome Institute"/>
            <person name="Walker A.K."/>
            <person name="Frasz S.L."/>
            <person name="Seifert K.A."/>
            <person name="Miller J.D."/>
            <person name="Mondo S.J."/>
            <person name="Labutti K."/>
            <person name="Lipzen A."/>
            <person name="Dockter R."/>
            <person name="Kennedy M."/>
            <person name="Grigoriev I.V."/>
            <person name="Spatafora J.W."/>
        </authorList>
    </citation>
    <scope>NUCLEOTIDE SEQUENCE [LARGE SCALE GENOMIC DNA]</scope>
    <source>
        <strain evidence="2 3">CBS 120377</strain>
    </source>
</reference>
<protein>
    <submittedName>
        <fullName evidence="2">Uncharacterized protein</fullName>
    </submittedName>
</protein>
<proteinExistence type="predicted"/>
<gene>
    <name evidence="2" type="ORF">LY89DRAFT_713851</name>
</gene>
<dbReference type="InParanoid" id="A0A194XTK2"/>
<accession>A0A194XTK2</accession>
<dbReference type="Proteomes" id="UP000070700">
    <property type="component" value="Unassembled WGS sequence"/>
</dbReference>
<evidence type="ECO:0000256" key="1">
    <source>
        <dbReference type="SAM" id="MobiDB-lite"/>
    </source>
</evidence>
<feature type="region of interest" description="Disordered" evidence="1">
    <location>
        <begin position="1"/>
        <end position="79"/>
    </location>
</feature>
<evidence type="ECO:0000313" key="2">
    <source>
        <dbReference type="EMBL" id="KUJ23374.1"/>
    </source>
</evidence>
<organism evidence="2 3">
    <name type="scientific">Mollisia scopiformis</name>
    <name type="common">Conifer needle endophyte fungus</name>
    <name type="synonym">Phialocephala scopiformis</name>
    <dbReference type="NCBI Taxonomy" id="149040"/>
    <lineage>
        <taxon>Eukaryota</taxon>
        <taxon>Fungi</taxon>
        <taxon>Dikarya</taxon>
        <taxon>Ascomycota</taxon>
        <taxon>Pezizomycotina</taxon>
        <taxon>Leotiomycetes</taxon>
        <taxon>Helotiales</taxon>
        <taxon>Mollisiaceae</taxon>
        <taxon>Mollisia</taxon>
    </lineage>
</organism>
<evidence type="ECO:0000313" key="3">
    <source>
        <dbReference type="Proteomes" id="UP000070700"/>
    </source>
</evidence>
<dbReference type="EMBL" id="KQ947405">
    <property type="protein sequence ID" value="KUJ23374.1"/>
    <property type="molecule type" value="Genomic_DNA"/>
</dbReference>
<dbReference type="GeneID" id="28827808"/>
<feature type="compositionally biased region" description="Basic and acidic residues" evidence="1">
    <location>
        <begin position="1"/>
        <end position="19"/>
    </location>
</feature>
<dbReference type="RefSeq" id="XP_018077729.1">
    <property type="nucleotide sequence ID" value="XM_018218082.1"/>
</dbReference>
<feature type="compositionally biased region" description="Low complexity" evidence="1">
    <location>
        <begin position="62"/>
        <end position="73"/>
    </location>
</feature>
<feature type="compositionally biased region" description="Acidic residues" evidence="1">
    <location>
        <begin position="117"/>
        <end position="129"/>
    </location>
</feature>
<name>A0A194XTK2_MOLSC</name>
<sequence length="185" mass="19365">MGSGRQDKGKGGKESDREKKARHNLNAAVSRAAKREPGYQGASAAEKKRILGRVRVRLAGQSSNNKHSNSSSNRGAGAPAANAFGLLVGGGGVGVVGGAVPPHQLGGWMGRGGGEEMAGEEEGVEAEEEEEEEELVARLAEFVVGGGDHNPTLVALVGTYPPELDHATILADIDRRVREFMEEET</sequence>